<dbReference type="Proteomes" id="UP001500064">
    <property type="component" value="Unassembled WGS sequence"/>
</dbReference>
<evidence type="ECO:0000256" key="1">
    <source>
        <dbReference type="SAM" id="MobiDB-lite"/>
    </source>
</evidence>
<feature type="transmembrane region" description="Helical" evidence="2">
    <location>
        <begin position="74"/>
        <end position="93"/>
    </location>
</feature>
<evidence type="ECO:0000256" key="2">
    <source>
        <dbReference type="SAM" id="Phobius"/>
    </source>
</evidence>
<dbReference type="Pfam" id="PF13787">
    <property type="entry name" value="HXXEE"/>
    <property type="match status" value="1"/>
</dbReference>
<feature type="region of interest" description="Disordered" evidence="1">
    <location>
        <begin position="179"/>
        <end position="210"/>
    </location>
</feature>
<keyword evidence="2" id="KW-0472">Membrane</keyword>
<organism evidence="3 4">
    <name type="scientific">Nonomuraea maheshkhaliensis</name>
    <dbReference type="NCBI Taxonomy" id="419590"/>
    <lineage>
        <taxon>Bacteria</taxon>
        <taxon>Bacillati</taxon>
        <taxon>Actinomycetota</taxon>
        <taxon>Actinomycetes</taxon>
        <taxon>Streptosporangiales</taxon>
        <taxon>Streptosporangiaceae</taxon>
        <taxon>Nonomuraea</taxon>
    </lineage>
</organism>
<evidence type="ECO:0008006" key="5">
    <source>
        <dbReference type="Google" id="ProtNLM"/>
    </source>
</evidence>
<comment type="caution">
    <text evidence="3">The sequence shown here is derived from an EMBL/GenBank/DDBJ whole genome shotgun (WGS) entry which is preliminary data.</text>
</comment>
<proteinExistence type="predicted"/>
<keyword evidence="2" id="KW-1133">Transmembrane helix</keyword>
<evidence type="ECO:0000313" key="3">
    <source>
        <dbReference type="EMBL" id="GAA1653871.1"/>
    </source>
</evidence>
<feature type="transmembrane region" description="Helical" evidence="2">
    <location>
        <begin position="157"/>
        <end position="176"/>
    </location>
</feature>
<keyword evidence="4" id="KW-1185">Reference proteome</keyword>
<protein>
    <recommendedName>
        <fullName evidence="5">HXXEE domain-containing protein</fullName>
    </recommendedName>
</protein>
<reference evidence="4" key="1">
    <citation type="journal article" date="2019" name="Int. J. Syst. Evol. Microbiol.">
        <title>The Global Catalogue of Microorganisms (GCM) 10K type strain sequencing project: providing services to taxonomists for standard genome sequencing and annotation.</title>
        <authorList>
            <consortium name="The Broad Institute Genomics Platform"/>
            <consortium name="The Broad Institute Genome Sequencing Center for Infectious Disease"/>
            <person name="Wu L."/>
            <person name="Ma J."/>
        </authorList>
    </citation>
    <scope>NUCLEOTIDE SEQUENCE [LARGE SCALE GENOMIC DNA]</scope>
    <source>
        <strain evidence="4">JCM 13929</strain>
    </source>
</reference>
<sequence>MTERETGDRVPAAERETGGRVPSTVAWGLLAAWAVHDAEELATMARWTRTARPRLEERLPGVPWERLEVSQRHVNVAIGLMGGVMAGAAALGARTGGRSAVFQAALAGFGAHGVLHLAQAALFRGYTPGAATAPVVVLPYAVWAWRRLRASGVPVRPGYGGVVALPLILAAVHTLAHPLTGQDQPKNGHERGRGAWLPRGRRAEAGSGRR</sequence>
<feature type="transmembrane region" description="Helical" evidence="2">
    <location>
        <begin position="125"/>
        <end position="145"/>
    </location>
</feature>
<dbReference type="InterPro" id="IPR025671">
    <property type="entry name" value="HXXEE"/>
</dbReference>
<dbReference type="RefSeq" id="WP_346109773.1">
    <property type="nucleotide sequence ID" value="NZ_BAAAMU010000049.1"/>
</dbReference>
<gene>
    <name evidence="3" type="ORF">GCM10009733_059010</name>
</gene>
<dbReference type="EMBL" id="BAAAMU010000049">
    <property type="protein sequence ID" value="GAA1653871.1"/>
    <property type="molecule type" value="Genomic_DNA"/>
</dbReference>
<keyword evidence="2" id="KW-0812">Transmembrane</keyword>
<evidence type="ECO:0000313" key="4">
    <source>
        <dbReference type="Proteomes" id="UP001500064"/>
    </source>
</evidence>
<accession>A0ABP4RI71</accession>
<name>A0ABP4RI71_9ACTN</name>